<keyword evidence="2" id="KW-1185">Reference proteome</keyword>
<dbReference type="OrthoDB" id="6247875at2759"/>
<protein>
    <submittedName>
        <fullName evidence="1">11064_t:CDS:1</fullName>
    </submittedName>
</protein>
<sequence length="268" mass="31453">MTQNLEYFCKKPIKSDEEIVYGSNYNFTLDIETLLINPIKNERAKYYKKTRFNKPFSLQNSSILYRKNKEAQFALAGLKLKSDEKSEIISKMWKSEPRNIKEIFNALYRMNKAFHIKKYGNKSHPRQQARLVESNFSSPDFDNNPQPKLYSNNVQHMADFEMFPNSTSMEVDNDIFQDLNYDFDFELFSAASSPKTSTDFYGDDFKCELNSFPSLNEIESKNTTPVTELQQLDNVNLYHDECPPFLSDIRTRQEHLKGTLLYLIKKTN</sequence>
<evidence type="ECO:0000313" key="2">
    <source>
        <dbReference type="Proteomes" id="UP001153678"/>
    </source>
</evidence>
<reference evidence="1" key="1">
    <citation type="submission" date="2022-08" db="EMBL/GenBank/DDBJ databases">
        <authorList>
            <person name="Kallberg Y."/>
            <person name="Tangrot J."/>
            <person name="Rosling A."/>
        </authorList>
    </citation>
    <scope>NUCLEOTIDE SEQUENCE</scope>
    <source>
        <strain evidence="1">Wild A</strain>
    </source>
</reference>
<dbReference type="Proteomes" id="UP001153678">
    <property type="component" value="Unassembled WGS sequence"/>
</dbReference>
<name>A0A9W4SX51_9GLOM</name>
<proteinExistence type="predicted"/>
<dbReference type="InterPro" id="IPR036910">
    <property type="entry name" value="HMG_box_dom_sf"/>
</dbReference>
<dbReference type="SUPFAM" id="SSF47095">
    <property type="entry name" value="HMG-box"/>
    <property type="match status" value="1"/>
</dbReference>
<dbReference type="AlphaFoldDB" id="A0A9W4SX51"/>
<evidence type="ECO:0000313" key="1">
    <source>
        <dbReference type="EMBL" id="CAI2182272.1"/>
    </source>
</evidence>
<comment type="caution">
    <text evidence="1">The sequence shown here is derived from an EMBL/GenBank/DDBJ whole genome shotgun (WGS) entry which is preliminary data.</text>
</comment>
<dbReference type="Gene3D" id="1.10.30.10">
    <property type="entry name" value="High mobility group box domain"/>
    <property type="match status" value="1"/>
</dbReference>
<gene>
    <name evidence="1" type="ORF">FWILDA_LOCUS10498</name>
</gene>
<organism evidence="1 2">
    <name type="scientific">Funneliformis geosporum</name>
    <dbReference type="NCBI Taxonomy" id="1117311"/>
    <lineage>
        <taxon>Eukaryota</taxon>
        <taxon>Fungi</taxon>
        <taxon>Fungi incertae sedis</taxon>
        <taxon>Mucoromycota</taxon>
        <taxon>Glomeromycotina</taxon>
        <taxon>Glomeromycetes</taxon>
        <taxon>Glomerales</taxon>
        <taxon>Glomeraceae</taxon>
        <taxon>Funneliformis</taxon>
    </lineage>
</organism>
<dbReference type="EMBL" id="CAMKVN010002708">
    <property type="protein sequence ID" value="CAI2182272.1"/>
    <property type="molecule type" value="Genomic_DNA"/>
</dbReference>
<accession>A0A9W4SX51</accession>